<protein>
    <submittedName>
        <fullName evidence="2">Uncharacterized protein</fullName>
    </submittedName>
</protein>
<feature type="transmembrane region" description="Helical" evidence="1">
    <location>
        <begin position="35"/>
        <end position="54"/>
    </location>
</feature>
<evidence type="ECO:0000256" key="1">
    <source>
        <dbReference type="SAM" id="Phobius"/>
    </source>
</evidence>
<gene>
    <name evidence="2" type="ORF">WN51_09808</name>
</gene>
<keyword evidence="1" id="KW-1133">Transmembrane helix</keyword>
<keyword evidence="3" id="KW-1185">Reference proteome</keyword>
<dbReference type="AlphaFoldDB" id="A0A0N0BIC1"/>
<name>A0A0N0BIC1_9HYME</name>
<keyword evidence="1" id="KW-0812">Transmembrane</keyword>
<reference evidence="2 3" key="1">
    <citation type="submission" date="2015-07" db="EMBL/GenBank/DDBJ databases">
        <title>The genome of Melipona quadrifasciata.</title>
        <authorList>
            <person name="Pan H."/>
            <person name="Kapheim K."/>
        </authorList>
    </citation>
    <scope>NUCLEOTIDE SEQUENCE [LARGE SCALE GENOMIC DNA]</scope>
    <source>
        <strain evidence="2">0111107301</strain>
        <tissue evidence="2">Whole body</tissue>
    </source>
</reference>
<evidence type="ECO:0000313" key="3">
    <source>
        <dbReference type="Proteomes" id="UP000053105"/>
    </source>
</evidence>
<proteinExistence type="predicted"/>
<sequence length="68" mass="8045">MSNLMNRLIFEIYETKLCPVNTHWDSVPNFFNTTILRYLSLVFNVTLISVSLVFNTDMYVYLHRGLLL</sequence>
<dbReference type="Proteomes" id="UP000053105">
    <property type="component" value="Unassembled WGS sequence"/>
</dbReference>
<accession>A0A0N0BIC1</accession>
<organism evidence="2 3">
    <name type="scientific">Melipona quadrifasciata</name>
    <dbReference type="NCBI Taxonomy" id="166423"/>
    <lineage>
        <taxon>Eukaryota</taxon>
        <taxon>Metazoa</taxon>
        <taxon>Ecdysozoa</taxon>
        <taxon>Arthropoda</taxon>
        <taxon>Hexapoda</taxon>
        <taxon>Insecta</taxon>
        <taxon>Pterygota</taxon>
        <taxon>Neoptera</taxon>
        <taxon>Endopterygota</taxon>
        <taxon>Hymenoptera</taxon>
        <taxon>Apocrita</taxon>
        <taxon>Aculeata</taxon>
        <taxon>Apoidea</taxon>
        <taxon>Anthophila</taxon>
        <taxon>Apidae</taxon>
        <taxon>Melipona</taxon>
    </lineage>
</organism>
<keyword evidence="1" id="KW-0472">Membrane</keyword>
<dbReference type="EMBL" id="KQ435732">
    <property type="protein sequence ID" value="KOX77484.1"/>
    <property type="molecule type" value="Genomic_DNA"/>
</dbReference>
<evidence type="ECO:0000313" key="2">
    <source>
        <dbReference type="EMBL" id="KOX77484.1"/>
    </source>
</evidence>